<dbReference type="CDD" id="cd07302">
    <property type="entry name" value="CHD"/>
    <property type="match status" value="1"/>
</dbReference>
<dbReference type="Pfam" id="PF00211">
    <property type="entry name" value="Guanylate_cyc"/>
    <property type="match status" value="1"/>
</dbReference>
<evidence type="ECO:0000256" key="1">
    <source>
        <dbReference type="ARBA" id="ARBA00004651"/>
    </source>
</evidence>
<evidence type="ECO:0000313" key="11">
    <source>
        <dbReference type="Proteomes" id="UP000198677"/>
    </source>
</evidence>
<feature type="domain" description="HAMP" evidence="9">
    <location>
        <begin position="258"/>
        <end position="310"/>
    </location>
</feature>
<evidence type="ECO:0000256" key="5">
    <source>
        <dbReference type="ARBA" id="ARBA00022989"/>
    </source>
</evidence>
<feature type="transmembrane region" description="Helical" evidence="7">
    <location>
        <begin position="150"/>
        <end position="171"/>
    </location>
</feature>
<accession>A0A1H7WYV1</accession>
<evidence type="ECO:0000256" key="6">
    <source>
        <dbReference type="ARBA" id="ARBA00023136"/>
    </source>
</evidence>
<evidence type="ECO:0000313" key="10">
    <source>
        <dbReference type="EMBL" id="SEM26464.1"/>
    </source>
</evidence>
<dbReference type="PANTHER" id="PTHR43081">
    <property type="entry name" value="ADENYLATE CYCLASE, TERMINAL-DIFFERENTIATION SPECIFIC-RELATED"/>
    <property type="match status" value="1"/>
</dbReference>
<feature type="transmembrane region" description="Helical" evidence="7">
    <location>
        <begin position="32"/>
        <end position="56"/>
    </location>
</feature>
<feature type="transmembrane region" description="Helical" evidence="7">
    <location>
        <begin position="127"/>
        <end position="144"/>
    </location>
</feature>
<keyword evidence="5 7" id="KW-1133">Transmembrane helix</keyword>
<dbReference type="GO" id="GO:0006171">
    <property type="term" value="P:cAMP biosynthetic process"/>
    <property type="evidence" value="ECO:0007669"/>
    <property type="project" value="TreeGrafter"/>
</dbReference>
<dbReference type="AlphaFoldDB" id="A0A1H7WYV1"/>
<evidence type="ECO:0000256" key="7">
    <source>
        <dbReference type="SAM" id="Phobius"/>
    </source>
</evidence>
<dbReference type="OrthoDB" id="368920at2"/>
<dbReference type="InterPro" id="IPR003660">
    <property type="entry name" value="HAMP_dom"/>
</dbReference>
<dbReference type="Proteomes" id="UP000198677">
    <property type="component" value="Unassembled WGS sequence"/>
</dbReference>
<proteinExistence type="inferred from homology"/>
<dbReference type="InterPro" id="IPR029787">
    <property type="entry name" value="Nucleotide_cyclase"/>
</dbReference>
<dbReference type="PANTHER" id="PTHR43081:SF17">
    <property type="entry name" value="BLL5647 PROTEIN"/>
    <property type="match status" value="1"/>
</dbReference>
<keyword evidence="3" id="KW-1003">Cell membrane</keyword>
<dbReference type="Gene3D" id="3.30.70.1230">
    <property type="entry name" value="Nucleotide cyclase"/>
    <property type="match status" value="1"/>
</dbReference>
<name>A0A1H7WYV1_9NOCA</name>
<dbReference type="GO" id="GO:0005886">
    <property type="term" value="C:plasma membrane"/>
    <property type="evidence" value="ECO:0007669"/>
    <property type="project" value="UniProtKB-SubCell"/>
</dbReference>
<protein>
    <submittedName>
        <fullName evidence="10">Adenylate cyclase</fullName>
    </submittedName>
</protein>
<feature type="domain" description="Guanylate cyclase" evidence="8">
    <location>
        <begin position="342"/>
        <end position="466"/>
    </location>
</feature>
<dbReference type="Pfam" id="PF00672">
    <property type="entry name" value="HAMP"/>
    <property type="match status" value="1"/>
</dbReference>
<dbReference type="CDD" id="cd06225">
    <property type="entry name" value="HAMP"/>
    <property type="match status" value="1"/>
</dbReference>
<dbReference type="SMART" id="SM00304">
    <property type="entry name" value="HAMP"/>
    <property type="match status" value="1"/>
</dbReference>
<organism evidence="10 11">
    <name type="scientific">Rhodococcus maanshanensis</name>
    <dbReference type="NCBI Taxonomy" id="183556"/>
    <lineage>
        <taxon>Bacteria</taxon>
        <taxon>Bacillati</taxon>
        <taxon>Actinomycetota</taxon>
        <taxon>Actinomycetes</taxon>
        <taxon>Mycobacteriales</taxon>
        <taxon>Nocardiaceae</taxon>
        <taxon>Rhodococcus</taxon>
    </lineage>
</organism>
<gene>
    <name evidence="10" type="ORF">SAMN05444583_12956</name>
</gene>
<dbReference type="PROSITE" id="PS50125">
    <property type="entry name" value="GUANYLATE_CYCLASE_2"/>
    <property type="match status" value="1"/>
</dbReference>
<evidence type="ECO:0000256" key="4">
    <source>
        <dbReference type="ARBA" id="ARBA00022692"/>
    </source>
</evidence>
<feature type="transmembrane region" description="Helical" evidence="7">
    <location>
        <begin position="236"/>
        <end position="264"/>
    </location>
</feature>
<keyword evidence="4 7" id="KW-0812">Transmembrane</keyword>
<dbReference type="EMBL" id="FOAW01000029">
    <property type="protein sequence ID" value="SEM26464.1"/>
    <property type="molecule type" value="Genomic_DNA"/>
</dbReference>
<dbReference type="GO" id="GO:0004016">
    <property type="term" value="F:adenylate cyclase activity"/>
    <property type="evidence" value="ECO:0007669"/>
    <property type="project" value="UniProtKB-ARBA"/>
</dbReference>
<evidence type="ECO:0000256" key="3">
    <source>
        <dbReference type="ARBA" id="ARBA00022475"/>
    </source>
</evidence>
<sequence>MPLPFRSIAPLGSRLLGAPDESPRHRRIRVQVLLTASLVLSNLIGALVVGALITIVVPGPNIYDLDYLIVNAVIGPVYIALAVAVGVLWGTLRATKDLRWAIENREPTREEAAAALAMPWRLTRMQALLWALGLVLFTVSYGLIDPETIPKVAFTIAMGGVTVCAFSYLLSEFSLRPAAARALEAGDPRRVRIAGVTGRNMLAWTLGTGVPVAGLMLIAVFSFIRPDHVDVNQLAVSILALGAITLIFGLLLTLLGVGATVAPIRAVRAAMKRVEHGELDTRVVVYDGTELGELQSGFNRMAEGLRERERIQELFGRHVGHEVAEAAIKRNPELGGEEREIAVFFIDLIGSTELAASRPPKEVVDLLNRFFDVVVDEVDRHDGLINKFEGDAALAIFGAPAEIPDPAGSALAAARAIRARLLVEVPDCSAAIGVAAGTAVAGNIGARKRFEYTVIGDPVNEAARLSELAKTIDGALVASDRAVQRAATAESRLWELGDSVILRGRNAATRLATPTRPTP</sequence>
<dbReference type="InterPro" id="IPR050697">
    <property type="entry name" value="Adenylyl/Guanylyl_Cyclase_3/4"/>
</dbReference>
<reference evidence="11" key="1">
    <citation type="submission" date="2016-10" db="EMBL/GenBank/DDBJ databases">
        <authorList>
            <person name="Varghese N."/>
            <person name="Submissions S."/>
        </authorList>
    </citation>
    <scope>NUCLEOTIDE SEQUENCE [LARGE SCALE GENOMIC DNA]</scope>
    <source>
        <strain evidence="11">DSM 44675</strain>
    </source>
</reference>
<feature type="transmembrane region" description="Helical" evidence="7">
    <location>
        <begin position="68"/>
        <end position="89"/>
    </location>
</feature>
<evidence type="ECO:0000259" key="8">
    <source>
        <dbReference type="PROSITE" id="PS50125"/>
    </source>
</evidence>
<dbReference type="Gene3D" id="6.10.340.10">
    <property type="match status" value="1"/>
</dbReference>
<dbReference type="PROSITE" id="PS50885">
    <property type="entry name" value="HAMP"/>
    <property type="match status" value="1"/>
</dbReference>
<comment type="similarity">
    <text evidence="2">Belongs to the adenylyl cyclase class-3 family.</text>
</comment>
<dbReference type="SUPFAM" id="SSF158472">
    <property type="entry name" value="HAMP domain-like"/>
    <property type="match status" value="1"/>
</dbReference>
<dbReference type="RefSeq" id="WP_072753418.1">
    <property type="nucleotide sequence ID" value="NZ_FOAW01000029.1"/>
</dbReference>
<dbReference type="SUPFAM" id="SSF55073">
    <property type="entry name" value="Nucleotide cyclase"/>
    <property type="match status" value="1"/>
</dbReference>
<keyword evidence="11" id="KW-1185">Reference proteome</keyword>
<dbReference type="SMART" id="SM00044">
    <property type="entry name" value="CYCc"/>
    <property type="match status" value="1"/>
</dbReference>
<dbReference type="GO" id="GO:0035556">
    <property type="term" value="P:intracellular signal transduction"/>
    <property type="evidence" value="ECO:0007669"/>
    <property type="project" value="InterPro"/>
</dbReference>
<dbReference type="InterPro" id="IPR001054">
    <property type="entry name" value="A/G_cyclase"/>
</dbReference>
<comment type="subcellular location">
    <subcellularLocation>
        <location evidence="1">Cell membrane</location>
        <topology evidence="1">Multi-pass membrane protein</topology>
    </subcellularLocation>
</comment>
<feature type="transmembrane region" description="Helical" evidence="7">
    <location>
        <begin position="202"/>
        <end position="224"/>
    </location>
</feature>
<evidence type="ECO:0000256" key="2">
    <source>
        <dbReference type="ARBA" id="ARBA00005381"/>
    </source>
</evidence>
<keyword evidence="6 7" id="KW-0472">Membrane</keyword>
<evidence type="ECO:0000259" key="9">
    <source>
        <dbReference type="PROSITE" id="PS50885"/>
    </source>
</evidence>